<sequence>MSRQPLPSLPPLPHFTQALGHGIYAIDTAFQRDHFDAAYLVVDDGRAAFIDTGTRHAVPRLLDTLQAVGLSTQAVDWVIPTHVHLDHAGGVGPLMQQLPSARLLVHPRGLRHMVDPSALWAGALAVYGEEEMQRSYGTLVGVPESRTVASTDEQRVRLGQRELRLIDTPGHARHHHCVWDETSGGWFTGDTFGLSYREFDDAQGRAWILPTSTPVQFEPEALLASLQRLMQTQPRRMFLTHYSAVGRDAADVRRLAGLLIEQIQEMARIARALQDAPERHLALKRELLALYQRGVAAHLGDAMSPEQVAQLLSMDVELNAQGLGVWLDKQRPRTEDGARSNGG</sequence>
<reference evidence="1 2" key="1">
    <citation type="submission" date="2015-12" db="EMBL/GenBank/DDBJ databases">
        <title>Complete genome of Roseateles depolymerans KCTC 42856.</title>
        <authorList>
            <person name="Kim K.M."/>
        </authorList>
    </citation>
    <scope>NUCLEOTIDE SEQUENCE [LARGE SCALE GENOMIC DNA]</scope>
    <source>
        <strain evidence="1 2">KCTC 42856</strain>
    </source>
</reference>
<dbReference type="SMART" id="SM00849">
    <property type="entry name" value="Lactamase_B"/>
    <property type="match status" value="1"/>
</dbReference>
<dbReference type="Gene3D" id="3.60.15.10">
    <property type="entry name" value="Ribonuclease Z/Hydroxyacylglutathione hydrolase-like"/>
    <property type="match status" value="1"/>
</dbReference>
<dbReference type="InterPro" id="IPR037482">
    <property type="entry name" value="ST1585_MBL-fold"/>
</dbReference>
<dbReference type="PATRIC" id="fig|76731.3.peg.1388"/>
<organism evidence="1 2">
    <name type="scientific">Roseateles depolymerans</name>
    <dbReference type="NCBI Taxonomy" id="76731"/>
    <lineage>
        <taxon>Bacteria</taxon>
        <taxon>Pseudomonadati</taxon>
        <taxon>Pseudomonadota</taxon>
        <taxon>Betaproteobacteria</taxon>
        <taxon>Burkholderiales</taxon>
        <taxon>Sphaerotilaceae</taxon>
        <taxon>Roseateles</taxon>
    </lineage>
</organism>
<dbReference type="RefSeq" id="WP_083525407.1">
    <property type="nucleotide sequence ID" value="NZ_CP013729.1"/>
</dbReference>
<accession>A0A0U3MNC2</accession>
<protein>
    <submittedName>
        <fullName evidence="1">Beta-lactamase</fullName>
    </submittedName>
</protein>
<dbReference type="OrthoDB" id="9784009at2"/>
<dbReference type="PANTHER" id="PTHR42951:SF22">
    <property type="entry name" value="METALLO BETA-LACTAMASE SUPERFAMILY LIPOPROTEIN"/>
    <property type="match status" value="1"/>
</dbReference>
<dbReference type="Proteomes" id="UP000060699">
    <property type="component" value="Chromosome"/>
</dbReference>
<gene>
    <name evidence="1" type="ORF">RD2015_1359</name>
</gene>
<keyword evidence="2" id="KW-1185">Reference proteome</keyword>
<dbReference type="STRING" id="76731.RD2015_1359"/>
<dbReference type="AlphaFoldDB" id="A0A0U3MNC2"/>
<dbReference type="KEGG" id="rdp:RD2015_1359"/>
<evidence type="ECO:0000313" key="2">
    <source>
        <dbReference type="Proteomes" id="UP000060699"/>
    </source>
</evidence>
<proteinExistence type="predicted"/>
<dbReference type="CDD" id="cd07726">
    <property type="entry name" value="ST1585-like_MBL-fold"/>
    <property type="match status" value="1"/>
</dbReference>
<dbReference type="InterPro" id="IPR036866">
    <property type="entry name" value="RibonucZ/Hydroxyglut_hydro"/>
</dbReference>
<dbReference type="Pfam" id="PF00753">
    <property type="entry name" value="Lactamase_B"/>
    <property type="match status" value="1"/>
</dbReference>
<dbReference type="EMBL" id="CP013729">
    <property type="protein sequence ID" value="ALV05850.1"/>
    <property type="molecule type" value="Genomic_DNA"/>
</dbReference>
<dbReference type="InterPro" id="IPR050855">
    <property type="entry name" value="NDM-1-like"/>
</dbReference>
<dbReference type="SUPFAM" id="SSF56281">
    <property type="entry name" value="Metallo-hydrolase/oxidoreductase"/>
    <property type="match status" value="1"/>
</dbReference>
<dbReference type="PANTHER" id="PTHR42951">
    <property type="entry name" value="METALLO-BETA-LACTAMASE DOMAIN-CONTAINING"/>
    <property type="match status" value="1"/>
</dbReference>
<name>A0A0U3MNC2_9BURK</name>
<dbReference type="InterPro" id="IPR001279">
    <property type="entry name" value="Metallo-B-lactamas"/>
</dbReference>
<evidence type="ECO:0000313" key="1">
    <source>
        <dbReference type="EMBL" id="ALV05850.1"/>
    </source>
</evidence>